<dbReference type="AlphaFoldDB" id="A0A7H8QDU6"/>
<dbReference type="PANTHER" id="PTHR30404:SF0">
    <property type="entry name" value="N-ACETYLMURAMOYL-L-ALANINE AMIDASE AMIC"/>
    <property type="match status" value="1"/>
</dbReference>
<accession>A0A7H8QDU6</accession>
<dbReference type="PANTHER" id="PTHR30404">
    <property type="entry name" value="N-ACETYLMURAMOYL-L-ALANINE AMIDASE"/>
    <property type="match status" value="1"/>
</dbReference>
<protein>
    <submittedName>
        <fullName evidence="4">N-acetylmuramoyl-L-alanine amidase</fullName>
    </submittedName>
</protein>
<dbReference type="SUPFAM" id="SSF53187">
    <property type="entry name" value="Zn-dependent exopeptidases"/>
    <property type="match status" value="1"/>
</dbReference>
<dbReference type="Gene3D" id="3.40.630.40">
    <property type="entry name" value="Zn-dependent exopeptidases"/>
    <property type="match status" value="1"/>
</dbReference>
<dbReference type="GO" id="GO:0009253">
    <property type="term" value="P:peptidoglycan catabolic process"/>
    <property type="evidence" value="ECO:0007669"/>
    <property type="project" value="InterPro"/>
</dbReference>
<keyword evidence="1" id="KW-0378">Hydrolase</keyword>
<sequence>MKIMIDAGHGPHTPGKRSPDGRIREFHFNSAVADEVKKRLVLDGHTVFFSHQPDQDVPLHERTVLANRLKADLFVSIHANAFGSFFNETSGIETFTFTKPSTPAVNFASCIQRALVMSTHRKNRGVKRADYAVLRDTMMPAVLIECGFMTNREEAELLKLDDYRKRCAGAIAFGISCALS</sequence>
<reference evidence="4 5" key="1">
    <citation type="submission" date="2020-04" db="EMBL/GenBank/DDBJ databases">
        <authorList>
            <person name="Pajer P."/>
            <person name="Broz P."/>
        </authorList>
    </citation>
    <scope>NUCLEOTIDE SEQUENCE [LARGE SCALE GENOMIC DNA]</scope>
    <source>
        <strain evidence="5">NRL-ATB46093</strain>
    </source>
</reference>
<dbReference type="CDD" id="cd02696">
    <property type="entry name" value="MurNAc-LAA"/>
    <property type="match status" value="1"/>
</dbReference>
<name>A0A7H8QDU6_9BACL</name>
<gene>
    <name evidence="4" type="ORF">HF394_13025</name>
</gene>
<dbReference type="Pfam" id="PF01520">
    <property type="entry name" value="Amidase_3"/>
    <property type="match status" value="1"/>
</dbReference>
<dbReference type="SMART" id="SM00646">
    <property type="entry name" value="Ami_3"/>
    <property type="match status" value="1"/>
</dbReference>
<evidence type="ECO:0000313" key="4">
    <source>
        <dbReference type="EMBL" id="QKX51423.1"/>
    </source>
</evidence>
<feature type="region of interest" description="Disordered" evidence="2">
    <location>
        <begin position="1"/>
        <end position="20"/>
    </location>
</feature>
<proteinExistence type="predicted"/>
<evidence type="ECO:0000259" key="3">
    <source>
        <dbReference type="SMART" id="SM00646"/>
    </source>
</evidence>
<organism evidence="4 5">
    <name type="scientific">Planococcus glaciei</name>
    <dbReference type="NCBI Taxonomy" id="459472"/>
    <lineage>
        <taxon>Bacteria</taxon>
        <taxon>Bacillati</taxon>
        <taxon>Bacillota</taxon>
        <taxon>Bacilli</taxon>
        <taxon>Bacillales</taxon>
        <taxon>Caryophanaceae</taxon>
        <taxon>Planococcus</taxon>
    </lineage>
</organism>
<dbReference type="EMBL" id="CP051177">
    <property type="protein sequence ID" value="QKX51423.1"/>
    <property type="molecule type" value="Genomic_DNA"/>
</dbReference>
<keyword evidence="5" id="KW-1185">Reference proteome</keyword>
<evidence type="ECO:0000256" key="2">
    <source>
        <dbReference type="SAM" id="MobiDB-lite"/>
    </source>
</evidence>
<dbReference type="GO" id="GO:0008745">
    <property type="term" value="F:N-acetylmuramoyl-L-alanine amidase activity"/>
    <property type="evidence" value="ECO:0007669"/>
    <property type="project" value="InterPro"/>
</dbReference>
<dbReference type="RefSeq" id="WP_176294710.1">
    <property type="nucleotide sequence ID" value="NZ_CP051177.1"/>
</dbReference>
<feature type="domain" description="MurNAc-LAA" evidence="3">
    <location>
        <begin position="63"/>
        <end position="176"/>
    </location>
</feature>
<dbReference type="InterPro" id="IPR050695">
    <property type="entry name" value="N-acetylmuramoyl_amidase_3"/>
</dbReference>
<dbReference type="InterPro" id="IPR002508">
    <property type="entry name" value="MurNAc-LAA_cat"/>
</dbReference>
<dbReference type="GO" id="GO:0030288">
    <property type="term" value="C:outer membrane-bounded periplasmic space"/>
    <property type="evidence" value="ECO:0007669"/>
    <property type="project" value="TreeGrafter"/>
</dbReference>
<evidence type="ECO:0000313" key="5">
    <source>
        <dbReference type="Proteomes" id="UP000509222"/>
    </source>
</evidence>
<reference evidence="5" key="2">
    <citation type="submission" date="2020-06" db="EMBL/GenBank/DDBJ databases">
        <title>Isolation of Planomicrobium glaciei.</title>
        <authorList>
            <person name="Malisova L."/>
            <person name="Safrankova R."/>
            <person name="Jakubu V."/>
            <person name="Spanelova P."/>
        </authorList>
    </citation>
    <scope>NUCLEOTIDE SEQUENCE [LARGE SCALE GENOMIC DNA]</scope>
    <source>
        <strain evidence="5">NRL-ATB46093</strain>
    </source>
</reference>
<evidence type="ECO:0000256" key="1">
    <source>
        <dbReference type="ARBA" id="ARBA00022801"/>
    </source>
</evidence>
<dbReference type="Proteomes" id="UP000509222">
    <property type="component" value="Chromosome"/>
</dbReference>